<organism evidence="3 4">
    <name type="scientific">Punica granatum</name>
    <name type="common">Pomegranate</name>
    <dbReference type="NCBI Taxonomy" id="22663"/>
    <lineage>
        <taxon>Eukaryota</taxon>
        <taxon>Viridiplantae</taxon>
        <taxon>Streptophyta</taxon>
        <taxon>Embryophyta</taxon>
        <taxon>Tracheophyta</taxon>
        <taxon>Spermatophyta</taxon>
        <taxon>Magnoliopsida</taxon>
        <taxon>eudicotyledons</taxon>
        <taxon>Gunneridae</taxon>
        <taxon>Pentapetalae</taxon>
        <taxon>rosids</taxon>
        <taxon>malvids</taxon>
        <taxon>Myrtales</taxon>
        <taxon>Lythraceae</taxon>
        <taxon>Punica</taxon>
    </lineage>
</organism>
<dbReference type="Proteomes" id="UP000233551">
    <property type="component" value="Unassembled WGS sequence"/>
</dbReference>
<reference evidence="3 4" key="1">
    <citation type="submission" date="2017-11" db="EMBL/GenBank/DDBJ databases">
        <title>De-novo sequencing of pomegranate (Punica granatum L.) genome.</title>
        <authorList>
            <person name="Akparov Z."/>
            <person name="Amiraslanov A."/>
            <person name="Hajiyeva S."/>
            <person name="Abbasov M."/>
            <person name="Kaur K."/>
            <person name="Hamwieh A."/>
            <person name="Solovyev V."/>
            <person name="Salamov A."/>
            <person name="Braich B."/>
            <person name="Kosarev P."/>
            <person name="Mahmoud A."/>
            <person name="Hajiyev E."/>
            <person name="Babayeva S."/>
            <person name="Izzatullayeva V."/>
            <person name="Mammadov A."/>
            <person name="Mammadov A."/>
            <person name="Sharifova S."/>
            <person name="Ojaghi J."/>
            <person name="Eynullazada K."/>
            <person name="Bayramov B."/>
            <person name="Abdulazimova A."/>
            <person name="Shahmuradov I."/>
        </authorList>
    </citation>
    <scope>NUCLEOTIDE SEQUENCE [LARGE SCALE GENOMIC DNA]</scope>
    <source>
        <strain evidence="4">cv. AG2017</strain>
        <tissue evidence="3">Leaf</tissue>
    </source>
</reference>
<dbReference type="EMBL" id="PGOL01001118">
    <property type="protein sequence ID" value="PKI60726.1"/>
    <property type="molecule type" value="Genomic_DNA"/>
</dbReference>
<evidence type="ECO:0000313" key="4">
    <source>
        <dbReference type="Proteomes" id="UP000233551"/>
    </source>
</evidence>
<protein>
    <recommendedName>
        <fullName evidence="2">DUF7745 domain-containing protein</fullName>
    </recommendedName>
</protein>
<dbReference type="AlphaFoldDB" id="A0A2I0JZ50"/>
<evidence type="ECO:0000259" key="2">
    <source>
        <dbReference type="Pfam" id="PF24924"/>
    </source>
</evidence>
<comment type="caution">
    <text evidence="3">The sequence shown here is derived from an EMBL/GenBank/DDBJ whole genome shotgun (WGS) entry which is preliminary data.</text>
</comment>
<dbReference type="Pfam" id="PF24924">
    <property type="entry name" value="DUF7745"/>
    <property type="match status" value="1"/>
</dbReference>
<dbReference type="InterPro" id="IPR056647">
    <property type="entry name" value="DUF7745"/>
</dbReference>
<proteinExistence type="predicted"/>
<sequence length="264" mass="30111">MDRPAPGLKLEAITPPRQDIMRIWRTLRPMDHAFIRGIIEDVVMFAETPVDWIFLRTATEFWDPEHVVFNFQGTELAPTIEEYTELIQRPTPTTHGIFMPNPFTTVQSQLSTLLRIPALDIHEELHQRTFPPKRTAYLSVSNGPTLHPRPLQDSYRFGRFAANGMLAPYSLCTSPNTPPTKSEHSPPHQHTWLGSTRRDRHHHNGPRPPRLLELHLPLLPKPKVPSKQPCTQSYGPSRRNEIGSVASLSIPVQRSRITGSSRRS</sequence>
<feature type="compositionally biased region" description="Polar residues" evidence="1">
    <location>
        <begin position="246"/>
        <end position="264"/>
    </location>
</feature>
<feature type="domain" description="DUF7745" evidence="2">
    <location>
        <begin position="45"/>
        <end position="127"/>
    </location>
</feature>
<keyword evidence="4" id="KW-1185">Reference proteome</keyword>
<gene>
    <name evidence="3" type="ORF">CRG98_018887</name>
</gene>
<feature type="region of interest" description="Disordered" evidence="1">
    <location>
        <begin position="171"/>
        <end position="264"/>
    </location>
</feature>
<evidence type="ECO:0000313" key="3">
    <source>
        <dbReference type="EMBL" id="PKI60726.1"/>
    </source>
</evidence>
<accession>A0A2I0JZ50</accession>
<name>A0A2I0JZ50_PUNGR</name>
<evidence type="ECO:0000256" key="1">
    <source>
        <dbReference type="SAM" id="MobiDB-lite"/>
    </source>
</evidence>